<feature type="transmembrane region" description="Helical" evidence="5">
    <location>
        <begin position="208"/>
        <end position="227"/>
    </location>
</feature>
<evidence type="ECO:0000256" key="5">
    <source>
        <dbReference type="SAM" id="Phobius"/>
    </source>
</evidence>
<feature type="domain" description="Major facilitator superfamily (MFS) profile" evidence="6">
    <location>
        <begin position="51"/>
        <end position="516"/>
    </location>
</feature>
<feature type="transmembrane region" description="Helical" evidence="5">
    <location>
        <begin position="492"/>
        <end position="511"/>
    </location>
</feature>
<dbReference type="Pfam" id="PF07690">
    <property type="entry name" value="MFS_1"/>
    <property type="match status" value="1"/>
</dbReference>
<gene>
    <name evidence="7" type="ORF">LTR69_008687</name>
</gene>
<sequence>MIPANIHEGQHEVDLIPGTVLIADVDGDRFLLPLPADDPTDPLNWSKLWKFSTYACLSVYVFWMAAAALSQAPLFPVFAKLWNLDDSQVSLINGATVLVLGYGNFIVIPMSNTLGRRSALLVFGLIYIAACVWEGTAKSYGSFIGARSLVGLAGSPCETLNFQIVTDMFFLHERGSWVGASVAIGFLGVFTGPIIAGAMGENYGWQSLFWLSLGFMGVTVVAICFLCPETKFNRTAAALSESNPATESEEVDDTFPKALEADHHLEQVPVVHRHLGKGRPCKRQFLPMQQPDPQWRSFLVRDFFSPLRIVFYPIVLWGALTMTTAANLVLYYNLTESELLSAYGWSPAKVGYSNFALVVGSVIGCSTAGPFSDWVMTRATARNNGVREAEMRLVALAPFAIIATIGVAITGVALTKGTSWPWGVLVVIGYGSAGLCLASLPTIGLAYAVDCYKPITGELMVVTTVLKNTTGFSMSYWVPYLAKKDGFLTPLMVWYTFTAVVMLLAIPLYFWGKSLRRITRNSPVHRFEEH</sequence>
<dbReference type="PANTHER" id="PTHR23502:SF149">
    <property type="entry name" value="TRANSPORTER, PUTATIVE-RELATED"/>
    <property type="match status" value="1"/>
</dbReference>
<feature type="transmembrane region" description="Helical" evidence="5">
    <location>
        <begin position="177"/>
        <end position="196"/>
    </location>
</feature>
<keyword evidence="2 5" id="KW-0812">Transmembrane</keyword>
<evidence type="ECO:0000256" key="4">
    <source>
        <dbReference type="ARBA" id="ARBA00023136"/>
    </source>
</evidence>
<comment type="caution">
    <text evidence="7">The sequence shown here is derived from an EMBL/GenBank/DDBJ whole genome shotgun (WGS) entry which is preliminary data.</text>
</comment>
<dbReference type="SUPFAM" id="SSF103473">
    <property type="entry name" value="MFS general substrate transporter"/>
    <property type="match status" value="1"/>
</dbReference>
<accession>A0ABR0J236</accession>
<dbReference type="Proteomes" id="UP001345691">
    <property type="component" value="Unassembled WGS sequence"/>
</dbReference>
<evidence type="ECO:0000313" key="7">
    <source>
        <dbReference type="EMBL" id="KAK5054780.1"/>
    </source>
</evidence>
<dbReference type="InterPro" id="IPR020846">
    <property type="entry name" value="MFS_dom"/>
</dbReference>
<proteinExistence type="predicted"/>
<evidence type="ECO:0000313" key="8">
    <source>
        <dbReference type="Proteomes" id="UP001345691"/>
    </source>
</evidence>
<evidence type="ECO:0000259" key="6">
    <source>
        <dbReference type="PROSITE" id="PS50850"/>
    </source>
</evidence>
<keyword evidence="8" id="KW-1185">Reference proteome</keyword>
<evidence type="ECO:0000256" key="1">
    <source>
        <dbReference type="ARBA" id="ARBA00004141"/>
    </source>
</evidence>
<keyword evidence="3 5" id="KW-1133">Transmembrane helix</keyword>
<dbReference type="EMBL" id="JAVRRF010000022">
    <property type="protein sequence ID" value="KAK5054780.1"/>
    <property type="molecule type" value="Genomic_DNA"/>
</dbReference>
<reference evidence="7 8" key="1">
    <citation type="submission" date="2023-08" db="EMBL/GenBank/DDBJ databases">
        <title>Black Yeasts Isolated from many extreme environments.</title>
        <authorList>
            <person name="Coleine C."/>
            <person name="Stajich J.E."/>
            <person name="Selbmann L."/>
        </authorList>
    </citation>
    <scope>NUCLEOTIDE SEQUENCE [LARGE SCALE GENOMIC DNA]</scope>
    <source>
        <strain evidence="7 8">CCFEE 6328</strain>
    </source>
</reference>
<protein>
    <recommendedName>
        <fullName evidence="6">Major facilitator superfamily (MFS) profile domain-containing protein</fullName>
    </recommendedName>
</protein>
<feature type="transmembrane region" description="Helical" evidence="5">
    <location>
        <begin position="51"/>
        <end position="69"/>
    </location>
</feature>
<feature type="transmembrane region" description="Helical" evidence="5">
    <location>
        <begin position="352"/>
        <end position="372"/>
    </location>
</feature>
<dbReference type="PROSITE" id="PS50850">
    <property type="entry name" value="MFS"/>
    <property type="match status" value="1"/>
</dbReference>
<evidence type="ECO:0000256" key="3">
    <source>
        <dbReference type="ARBA" id="ARBA00022989"/>
    </source>
</evidence>
<feature type="transmembrane region" description="Helical" evidence="5">
    <location>
        <begin position="393"/>
        <end position="414"/>
    </location>
</feature>
<feature type="transmembrane region" description="Helical" evidence="5">
    <location>
        <begin position="459"/>
        <end position="480"/>
    </location>
</feature>
<feature type="transmembrane region" description="Helical" evidence="5">
    <location>
        <begin position="143"/>
        <end position="165"/>
    </location>
</feature>
<feature type="transmembrane region" description="Helical" evidence="5">
    <location>
        <begin position="309"/>
        <end position="332"/>
    </location>
</feature>
<dbReference type="InterPro" id="IPR011701">
    <property type="entry name" value="MFS"/>
</dbReference>
<dbReference type="Gene3D" id="1.20.1250.20">
    <property type="entry name" value="MFS general substrate transporter like domains"/>
    <property type="match status" value="1"/>
</dbReference>
<dbReference type="InterPro" id="IPR036259">
    <property type="entry name" value="MFS_trans_sf"/>
</dbReference>
<name>A0ABR0J236_9EURO</name>
<feature type="transmembrane region" description="Helical" evidence="5">
    <location>
        <begin position="119"/>
        <end position="137"/>
    </location>
</feature>
<evidence type="ECO:0000256" key="2">
    <source>
        <dbReference type="ARBA" id="ARBA00022692"/>
    </source>
</evidence>
<comment type="subcellular location">
    <subcellularLocation>
        <location evidence="1">Membrane</location>
        <topology evidence="1">Multi-pass membrane protein</topology>
    </subcellularLocation>
</comment>
<feature type="transmembrane region" description="Helical" evidence="5">
    <location>
        <begin position="89"/>
        <end position="107"/>
    </location>
</feature>
<dbReference type="PANTHER" id="PTHR23502">
    <property type="entry name" value="MAJOR FACILITATOR SUPERFAMILY"/>
    <property type="match status" value="1"/>
</dbReference>
<organism evidence="7 8">
    <name type="scientific">Exophiala sideris</name>
    <dbReference type="NCBI Taxonomy" id="1016849"/>
    <lineage>
        <taxon>Eukaryota</taxon>
        <taxon>Fungi</taxon>
        <taxon>Dikarya</taxon>
        <taxon>Ascomycota</taxon>
        <taxon>Pezizomycotina</taxon>
        <taxon>Eurotiomycetes</taxon>
        <taxon>Chaetothyriomycetidae</taxon>
        <taxon>Chaetothyriales</taxon>
        <taxon>Herpotrichiellaceae</taxon>
        <taxon>Exophiala</taxon>
    </lineage>
</organism>
<feature type="transmembrane region" description="Helical" evidence="5">
    <location>
        <begin position="420"/>
        <end position="447"/>
    </location>
</feature>
<keyword evidence="4 5" id="KW-0472">Membrane</keyword>